<protein>
    <submittedName>
        <fullName evidence="2">BspA family leucine-rich repeat surface protein</fullName>
    </submittedName>
</protein>
<dbReference type="RefSeq" id="WP_349242177.1">
    <property type="nucleotide sequence ID" value="NZ_JAVTTO010000004.1"/>
</dbReference>
<dbReference type="Pfam" id="PF03382">
    <property type="entry name" value="DUF285"/>
    <property type="match status" value="5"/>
</dbReference>
<evidence type="ECO:0000313" key="2">
    <source>
        <dbReference type="EMBL" id="MDT7832925.1"/>
    </source>
</evidence>
<dbReference type="Proteomes" id="UP001257277">
    <property type="component" value="Unassembled WGS sequence"/>
</dbReference>
<keyword evidence="3" id="KW-1185">Reference proteome</keyword>
<feature type="chain" id="PRO_5047415512" evidence="1">
    <location>
        <begin position="22"/>
        <end position="2677"/>
    </location>
</feature>
<evidence type="ECO:0000256" key="1">
    <source>
        <dbReference type="SAM" id="SignalP"/>
    </source>
</evidence>
<feature type="signal peptide" evidence="1">
    <location>
        <begin position="1"/>
        <end position="21"/>
    </location>
</feature>
<sequence>MKFIIKLSLLSIFFFSFKGHAQDPFIFEVEIPPFWNEFRIPINSNYNYNYTVEWGDGQTSTNVSSNIEHSYSGDIFLTRRYIVKIYGEFPAINFNSGYSDTTNDHYVKEILSWGSIEWESFSNAFHGCKNMKIATDAGVPDLTNVSDLSNMFHGCSNVNTDLSNWDLSTITAANNMFNGATGMSVDNFDATITGWAHDITGVTDGDDDIPNGLNLGTISPKVCASAEDAFSLTNNYGWTMNIGFSSDCSSVFSFTITVPDGGSDFVIPINTSSSLTYNYYVDWGDGAISSGQTSNATHSYSNTSGSDITYQISIYGEFPAIEFQNSSSDSANDQMITEITSWGNIQWETFSQAFWGCSNLTIASDAGVPDLSNTTSLYRTFRGCSSLNSDGGWENWDTSTITSMVETFDGCVNFNGDVSNWNTSNVTNMVSLFLSCHIFNQDISSWDVSKVTNMEYMFAQAYAFNQDITGWETGKVTNMYETFRNADSFDYSLGEWDISSVTNMENIFYQNDGMSVFSFDATMVGWNADDSGILGDGVDDIPNSIDMGNLPLDYCSSLDAISELIGNHGWTINSNFSYDCGFTFEVTVPPGGSQFPIYVNSDYTYDYAVNWGNGVITSGHTGATATFYANDTSADKVFVVKVVGSFPAIYYNNDGTYNKMITKINNWGDIKWESFEGAFYGCSNMTIDDDARVPDLTNTESLQNAFKGCTLLNSYSGWESWNTSSITNMQETFSECENFNGNISSWNTGKVTEMRQLLYNCSTFNQSLGDWDLTSLTDLSDMFNGVSGMSVDNYDATIIGWGTDNSGTRQDGIDDIPELIAFGTQTPKLCDAVNTAIELSNTYYWAIDSTNTSPDCNNDDTAFIFKIKVDSSNPSFTIPVNPDQSYIYLYRVDWGDGTELFYGESVTHTYSNLTTTPTEFTIKVYGAFPAIDFSANQSNDDNDAQIIEITNWGTIKWLNFTNAFKGCTNLTIASDAGAPNLANVTDLNNAFSGCSSLNSDSGFENWNTGTIQYMSGMFEGCSIFNGNISSWDTGNVTDMSSMFSSASAFNTDVSGWSTGNVNNMSSLLKDTDTFNHSLENWNISSVSDIEGMFENANAYSTSNFDATMTGWYAGSYPSGLNLGVVTPTYCLANTIVLDLSENHGWTIQANIASDCAGVFSFDIVIPDGGGSFTLPILANTYSYNYFVNWGDGTFDNNATTQLSHTYGNNTGSDITYTISIEGMFPAIDFYTNRSVTNPLMITQINNWGDMEWETFEGAYRGCANLVISPDAGAPNLSNVTSLEYAFYGCALLNSDGGWENWDVSNITNMTEVFYGCTNFNGDISNWNVSNVTNMSALFKNTDEFDQSLVSWDIGSVISMLDIFENANAYYFENFDNSLIAWASAATIPPNINLGTITPEYCASADAITELTTNHGWTINATYTERCNNFTIDGLDGLVFQQSSRDFSLDLSDDFTAYGVGINNVEITMDYTVATDTYVISGDVTTSFNGNDVETSMSLTVTNKQVVSLSFGLTGTFELYSLSFEPDGLTFQYDLTNEYFELYGGATISFDGNDVDVVLGDEDNPGIVIENGDLQQIIASITADFSISGLGFAPDNLTFAYNTTDQLYALYGGATITFDNNDIDLVLGDEDDPGIVIENGSLSSINASITADFQIFDLGFSPEDLTFVYNSDDDLYELYGSASVSFNNNTVSIGLGDNDTPGIEIKGGSLQFLDISISADFDVADVTISPDDLTFVYDKDNSYYEMYGSATASVDGNDISLDLGDDESPGIVFSSGSVEAIDAAITADFSMKNIEFSIESMGLQYSKDDSSYAIFGTASASFDSESMSITLGTSDDPGFQYYNGAVQEINISVTADFSLKEISIQPTDLTFEYSKADDYFQMYGDVSISVFGDTFEAILGDASDPGMIYENNAIKHVNFGVTTDFSISGLSINVNDVGIDWTSGGTFHLYGDAGLSIGGDSIDADFGTFDSPGVVIENGDLYSFEVDLNSDIKLGNLEVETKDLVVKYSNDIFEVTGEMEIKEVFSIAVILGSGTQGGLEIDVSGSEPKFKIEDLTIDIEHANLGAIDIKQLKLIFNSVGILESDLKVVFPEGWEIDATMKFKDINGKAEIDEISLAYRADNLEDAIEIFEGVQLSYLSGSVSNLTNPSQLEVSAGIGTIYGGGFTLGGESATFLQMSDNVTISSKEFKIDGDVNVGAYRTGTNSWHSLLGSGSIDLTAYFHHYIKANVNAKYPGDPLIEANLNVYFDNHGHFDGLLDVEFIVPHWVPFIGGKHFGSVDGAVRYKKDDLNNSFGAAWVEIWTFWHTYHEGAKYNFGSRHISSIGSGSIDGIKSTINHDEGNRSTTTATSKVFDFEVVHPAPDLMLIDIDWDEAVDEALITVTGPQGTYELTKAVVVSENAIDEVPTMGYEENLTTVAQDTVTTLLFSSPSAINEEDVVQPKLTTGSYQLVVSFPGAETQIDSVQFKPKWQIPESNIIVNQTTHNIFNLEVDYWSSLPDSTLVSFYVNTQNSYEGGRLINHLKATNFDSSGNGTETMSYQPKYFEENITDVYFYAVIEDGVNPPLRSVISAAYTMEFDLVGTIVVNDTTGEVVAEGLRIFIDLDNDGSFDTDSTGDLEPFSLINELGEFSFQDLDDGTYNIRVVLPRGYRIVGGTDNQSSQTLVFDGTPQQLNLQIETY</sequence>
<reference evidence="2 3" key="1">
    <citation type="submission" date="2023-09" db="EMBL/GenBank/DDBJ databases">
        <title>Novel taxa isolated from Blanes Bay.</title>
        <authorList>
            <person name="Rey-Velasco X."/>
            <person name="Lucena T."/>
        </authorList>
    </citation>
    <scope>NUCLEOTIDE SEQUENCE [LARGE SCALE GENOMIC DNA]</scope>
    <source>
        <strain evidence="2 3">S356</strain>
    </source>
</reference>
<dbReference type="EMBL" id="JAVTTO010000004">
    <property type="protein sequence ID" value="MDT7832925.1"/>
    <property type="molecule type" value="Genomic_DNA"/>
</dbReference>
<dbReference type="InterPro" id="IPR005046">
    <property type="entry name" value="DUF285"/>
</dbReference>
<gene>
    <name evidence="2" type="ORF">RQM59_11075</name>
</gene>
<organism evidence="2 3">
    <name type="scientific">Asprobacillus argus</name>
    <dbReference type="NCBI Taxonomy" id="3076534"/>
    <lineage>
        <taxon>Bacteria</taxon>
        <taxon>Pseudomonadati</taxon>
        <taxon>Bacteroidota</taxon>
        <taxon>Flavobacteriia</taxon>
        <taxon>Flavobacteriales</taxon>
        <taxon>Flavobacteriaceae</taxon>
        <taxon>Asprobacillus</taxon>
    </lineage>
</organism>
<name>A0ABU3LGS4_9FLAO</name>
<dbReference type="SUPFAM" id="SSF117074">
    <property type="entry name" value="Hypothetical protein PA1324"/>
    <property type="match status" value="1"/>
</dbReference>
<evidence type="ECO:0000313" key="3">
    <source>
        <dbReference type="Proteomes" id="UP001257277"/>
    </source>
</evidence>
<dbReference type="NCBIfam" id="TIGR02167">
    <property type="entry name" value="Liste_lipo_26"/>
    <property type="match status" value="9"/>
</dbReference>
<accession>A0ABU3LGS4</accession>
<comment type="caution">
    <text evidence="2">The sequence shown here is derived from an EMBL/GenBank/DDBJ whole genome shotgun (WGS) entry which is preliminary data.</text>
</comment>
<dbReference type="InterPro" id="IPR011889">
    <property type="entry name" value="Liste_lipo_26"/>
</dbReference>
<keyword evidence="1" id="KW-0732">Signal</keyword>
<proteinExistence type="predicted"/>